<evidence type="ECO:0000313" key="3">
    <source>
        <dbReference type="Proteomes" id="UP000306477"/>
    </source>
</evidence>
<comment type="caution">
    <text evidence="2">The sequence shown here is derived from an EMBL/GenBank/DDBJ whole genome shotgun (WGS) entry which is preliminary data.</text>
</comment>
<sequence length="125" mass="13723">MKYISIKGAKPNPGHYSAAAQKGNFLFISGQLPVDPFTGEGTSGDITAETKQVLSNLEHVLEAAGAKKEDIMKVTIYISDISLWDTVNSIYKQYFGEHKPARAVVPTNQLHYGYSIELEAVAYID</sequence>
<dbReference type="GO" id="GO:0019239">
    <property type="term" value="F:deaminase activity"/>
    <property type="evidence" value="ECO:0007669"/>
    <property type="project" value="TreeGrafter"/>
</dbReference>
<dbReference type="PANTHER" id="PTHR11803">
    <property type="entry name" value="2-IMINOBUTANOATE/2-IMINOPROPANOATE DEAMINASE RIDA"/>
    <property type="match status" value="1"/>
</dbReference>
<dbReference type="CDD" id="cd00448">
    <property type="entry name" value="YjgF_YER057c_UK114_family"/>
    <property type="match status" value="1"/>
</dbReference>
<keyword evidence="3" id="KW-1185">Reference proteome</keyword>
<organism evidence="2 3">
    <name type="scientific">Bacillus timonensis</name>
    <dbReference type="NCBI Taxonomy" id="1033734"/>
    <lineage>
        <taxon>Bacteria</taxon>
        <taxon>Bacillati</taxon>
        <taxon>Bacillota</taxon>
        <taxon>Bacilli</taxon>
        <taxon>Bacillales</taxon>
        <taxon>Bacillaceae</taxon>
        <taxon>Bacillus</taxon>
    </lineage>
</organism>
<evidence type="ECO:0000313" key="2">
    <source>
        <dbReference type="EMBL" id="THE10531.1"/>
    </source>
</evidence>
<accession>A0A4S3PLY8</accession>
<dbReference type="FunFam" id="3.30.1330.40:FF:000001">
    <property type="entry name" value="L-PSP family endoribonuclease"/>
    <property type="match status" value="1"/>
</dbReference>
<dbReference type="PANTHER" id="PTHR11803:SF39">
    <property type="entry name" value="2-IMINOBUTANOATE_2-IMINOPROPANOATE DEAMINASE"/>
    <property type="match status" value="1"/>
</dbReference>
<comment type="similarity">
    <text evidence="1">Belongs to the RutC family.</text>
</comment>
<dbReference type="RefSeq" id="WP_136381067.1">
    <property type="nucleotide sequence ID" value="NZ_SLUB01000045.1"/>
</dbReference>
<protein>
    <submittedName>
        <fullName evidence="2">RidA family protein</fullName>
    </submittedName>
</protein>
<dbReference type="SUPFAM" id="SSF55298">
    <property type="entry name" value="YjgF-like"/>
    <property type="match status" value="1"/>
</dbReference>
<dbReference type="GO" id="GO:0005829">
    <property type="term" value="C:cytosol"/>
    <property type="evidence" value="ECO:0007669"/>
    <property type="project" value="TreeGrafter"/>
</dbReference>
<dbReference type="NCBIfam" id="TIGR00004">
    <property type="entry name" value="Rid family detoxifying hydrolase"/>
    <property type="match status" value="1"/>
</dbReference>
<dbReference type="InterPro" id="IPR006175">
    <property type="entry name" value="YjgF/YER057c/UK114"/>
</dbReference>
<name>A0A4S3PLY8_9BACI</name>
<dbReference type="Proteomes" id="UP000306477">
    <property type="component" value="Unassembled WGS sequence"/>
</dbReference>
<gene>
    <name evidence="2" type="ORF">E1I69_18605</name>
</gene>
<dbReference type="AlphaFoldDB" id="A0A4S3PLY8"/>
<reference evidence="2 3" key="1">
    <citation type="journal article" date="2019" name="Indoor Air">
        <title>Impacts of indoor surface finishes on bacterial viability.</title>
        <authorList>
            <person name="Hu J."/>
            <person name="Maamar S.B."/>
            <person name="Glawe A.J."/>
            <person name="Gottel N."/>
            <person name="Gilbert J.A."/>
            <person name="Hartmann E.M."/>
        </authorList>
    </citation>
    <scope>NUCLEOTIDE SEQUENCE [LARGE SCALE GENOMIC DNA]</scope>
    <source>
        <strain evidence="2 3">AF060A6</strain>
    </source>
</reference>
<dbReference type="Gene3D" id="3.30.1330.40">
    <property type="entry name" value="RutC-like"/>
    <property type="match status" value="1"/>
</dbReference>
<dbReference type="OrthoDB" id="9803101at2"/>
<dbReference type="Pfam" id="PF01042">
    <property type="entry name" value="Ribonuc_L-PSP"/>
    <property type="match status" value="1"/>
</dbReference>
<evidence type="ECO:0000256" key="1">
    <source>
        <dbReference type="ARBA" id="ARBA00010552"/>
    </source>
</evidence>
<dbReference type="InterPro" id="IPR035959">
    <property type="entry name" value="RutC-like_sf"/>
</dbReference>
<dbReference type="InterPro" id="IPR006056">
    <property type="entry name" value="RidA"/>
</dbReference>
<dbReference type="EMBL" id="SLUB01000045">
    <property type="protein sequence ID" value="THE10531.1"/>
    <property type="molecule type" value="Genomic_DNA"/>
</dbReference>
<proteinExistence type="inferred from homology"/>